<proteinExistence type="inferred from homology"/>
<dbReference type="InterPro" id="IPR004800">
    <property type="entry name" value="KdsD/KpsF-type"/>
</dbReference>
<dbReference type="InterPro" id="IPR000644">
    <property type="entry name" value="CBS_dom"/>
</dbReference>
<dbReference type="Pfam" id="PF00571">
    <property type="entry name" value="CBS"/>
    <property type="match status" value="2"/>
</dbReference>
<protein>
    <submittedName>
        <fullName evidence="10">Arabinose-5-phosphate isomerase</fullName>
        <ecNumber evidence="10">5.3.1.13</ecNumber>
    </submittedName>
</protein>
<dbReference type="SMART" id="SM00116">
    <property type="entry name" value="CBS"/>
    <property type="match status" value="2"/>
</dbReference>
<comment type="similarity">
    <text evidence="1 4">Belongs to the SIS family. GutQ/KpsF subfamily.</text>
</comment>
<feature type="domain" description="SIS" evidence="9">
    <location>
        <begin position="32"/>
        <end position="175"/>
    </location>
</feature>
<evidence type="ECO:0000313" key="10">
    <source>
        <dbReference type="EMBL" id="BBB32570.1"/>
    </source>
</evidence>
<dbReference type="Gene3D" id="3.10.580.10">
    <property type="entry name" value="CBS-domain"/>
    <property type="match status" value="1"/>
</dbReference>
<dbReference type="EMBL" id="AP017470">
    <property type="protein sequence ID" value="BBB32570.1"/>
    <property type="molecule type" value="Genomic_DNA"/>
</dbReference>
<feature type="site" description="Catalytically relevant" evidence="6">
    <location>
        <position position="184"/>
    </location>
</feature>
<keyword evidence="5" id="KW-0862">Zinc</keyword>
<sequence>MEIIDIAKRVLEIEAKSVLDQIDSLNNDFVKAIEILKDTKGRVVVTGMGKSGLICRKIAATMASTGTPAIFVHPAEAIHGDLGMIVEGDSVIAVSNSGETEEIVRLLEFIKRIGVPIIAITSNIESTLAKYSDVTIHLKIEKEACPLGLAPTSSTTATLAIGDALAMVLLELKNFKPEDFAARHPGGKLGKKLLTVESLMHKEDEIPLVYTSTKMQDVIYIMSSKRLGIAVVAEDGTKRLKGVISDGDLRRLLEKYNGDLLEKKAEECMTENPKTISKNNLAVEALNRLENYKITVLVVTDKDNNIEGVIHLHDLWKTKLF</sequence>
<reference evidence="10 11" key="1">
    <citation type="journal article" date="2012" name="Extremophiles">
        <title>Thermotomaculum hydrothermale gen. nov., sp. nov., a novel heterotrophic thermophile within the phylum Acidobacteria from a deep-sea hydrothermal vent chimney in the Southern Okinawa Trough.</title>
        <authorList>
            <person name="Izumi H."/>
            <person name="Nunoura T."/>
            <person name="Miyazaki M."/>
            <person name="Mino S."/>
            <person name="Toki T."/>
            <person name="Takai K."/>
            <person name="Sako Y."/>
            <person name="Sawabe T."/>
            <person name="Nakagawa S."/>
        </authorList>
    </citation>
    <scope>NUCLEOTIDE SEQUENCE [LARGE SCALE GENOMIC DNA]</scope>
    <source>
        <strain evidence="10 11">AC55</strain>
    </source>
</reference>
<dbReference type="FunFam" id="3.40.50.10490:FF:000011">
    <property type="entry name" value="Arabinose 5-phosphate isomerase"/>
    <property type="match status" value="1"/>
</dbReference>
<keyword evidence="5" id="KW-0479">Metal-binding</keyword>
<name>A0A7R6PXK1_9BACT</name>
<dbReference type="PANTHER" id="PTHR42745:SF1">
    <property type="entry name" value="ARABINOSE 5-PHOSPHATE ISOMERASE KDSD"/>
    <property type="match status" value="1"/>
</dbReference>
<organism evidence="10 11">
    <name type="scientific">Thermotomaculum hydrothermale</name>
    <dbReference type="NCBI Taxonomy" id="981385"/>
    <lineage>
        <taxon>Bacteria</taxon>
        <taxon>Pseudomonadati</taxon>
        <taxon>Acidobacteriota</taxon>
        <taxon>Holophagae</taxon>
        <taxon>Thermotomaculales</taxon>
        <taxon>Thermotomaculaceae</taxon>
        <taxon>Thermotomaculum</taxon>
    </lineage>
</organism>
<evidence type="ECO:0000256" key="6">
    <source>
        <dbReference type="PIRSR" id="PIRSR004692-3"/>
    </source>
</evidence>
<dbReference type="InterPro" id="IPR001347">
    <property type="entry name" value="SIS_dom"/>
</dbReference>
<gene>
    <name evidence="10" type="primary">ksdD</name>
    <name evidence="10" type="ORF">TTHT_1030</name>
</gene>
<feature type="site" description="Catalytically relevant" evidence="6">
    <location>
        <position position="50"/>
    </location>
</feature>
<accession>A0A7R6PXK1</accession>
<dbReference type="AlphaFoldDB" id="A0A7R6PXK1"/>
<dbReference type="PROSITE" id="PS51371">
    <property type="entry name" value="CBS"/>
    <property type="match status" value="2"/>
</dbReference>
<feature type="binding site" evidence="5">
    <location>
        <position position="73"/>
    </location>
    <ligand>
        <name>Zn(2+)</name>
        <dbReference type="ChEBI" id="CHEBI:29105"/>
    </ligand>
</feature>
<dbReference type="InterPro" id="IPR046348">
    <property type="entry name" value="SIS_dom_sf"/>
</dbReference>
<dbReference type="Pfam" id="PF01380">
    <property type="entry name" value="SIS"/>
    <property type="match status" value="1"/>
</dbReference>
<feature type="site" description="Catalytically relevant" evidence="6">
    <location>
        <position position="102"/>
    </location>
</feature>
<evidence type="ECO:0000256" key="4">
    <source>
        <dbReference type="PIRNR" id="PIRNR004692"/>
    </source>
</evidence>
<dbReference type="GO" id="GO:0005975">
    <property type="term" value="P:carbohydrate metabolic process"/>
    <property type="evidence" value="ECO:0007669"/>
    <property type="project" value="InterPro"/>
</dbReference>
<dbReference type="EC" id="5.3.1.13" evidence="10"/>
<keyword evidence="11" id="KW-1185">Reference proteome</keyword>
<feature type="domain" description="CBS" evidence="8">
    <location>
        <begin position="200"/>
        <end position="260"/>
    </location>
</feature>
<keyword evidence="3 7" id="KW-0129">CBS domain</keyword>
<dbReference type="GO" id="GO:0046872">
    <property type="term" value="F:metal ion binding"/>
    <property type="evidence" value="ECO:0007669"/>
    <property type="project" value="UniProtKB-KW"/>
</dbReference>
<dbReference type="Gene3D" id="3.40.50.10490">
    <property type="entry name" value="Glucose-6-phosphate isomerase like protein, domain 1"/>
    <property type="match status" value="1"/>
</dbReference>
<evidence type="ECO:0000256" key="5">
    <source>
        <dbReference type="PIRSR" id="PIRSR004692-2"/>
    </source>
</evidence>
<evidence type="ECO:0000259" key="9">
    <source>
        <dbReference type="PROSITE" id="PS51464"/>
    </source>
</evidence>
<evidence type="ECO:0000256" key="2">
    <source>
        <dbReference type="ARBA" id="ARBA00022737"/>
    </source>
</evidence>
<dbReference type="PIRSF" id="PIRSF004692">
    <property type="entry name" value="KdsD_KpsF"/>
    <property type="match status" value="1"/>
</dbReference>
<evidence type="ECO:0000313" key="11">
    <source>
        <dbReference type="Proteomes" id="UP000595564"/>
    </source>
</evidence>
<dbReference type="PROSITE" id="PS51464">
    <property type="entry name" value="SIS"/>
    <property type="match status" value="1"/>
</dbReference>
<dbReference type="InterPro" id="IPR050986">
    <property type="entry name" value="GutQ/KpsF_isomerases"/>
</dbReference>
<dbReference type="Proteomes" id="UP000595564">
    <property type="component" value="Chromosome"/>
</dbReference>
<dbReference type="InterPro" id="IPR035474">
    <property type="entry name" value="SIS_Kpsf"/>
</dbReference>
<evidence type="ECO:0000256" key="3">
    <source>
        <dbReference type="ARBA" id="ARBA00023122"/>
    </source>
</evidence>
<dbReference type="RefSeq" id="WP_201328925.1">
    <property type="nucleotide sequence ID" value="NZ_AP017470.1"/>
</dbReference>
<feature type="domain" description="CBS" evidence="8">
    <location>
        <begin position="269"/>
        <end position="321"/>
    </location>
</feature>
<keyword evidence="2" id="KW-0677">Repeat</keyword>
<dbReference type="KEGG" id="thyd:TTHT_1030"/>
<dbReference type="NCBIfam" id="TIGR00393">
    <property type="entry name" value="kpsF"/>
    <property type="match status" value="1"/>
</dbReference>
<dbReference type="GO" id="GO:1901135">
    <property type="term" value="P:carbohydrate derivative metabolic process"/>
    <property type="evidence" value="ECO:0007669"/>
    <property type="project" value="InterPro"/>
</dbReference>
<dbReference type="CDD" id="cd04604">
    <property type="entry name" value="CBS_pair_SIS_assoc"/>
    <property type="match status" value="1"/>
</dbReference>
<dbReference type="InterPro" id="IPR046342">
    <property type="entry name" value="CBS_dom_sf"/>
</dbReference>
<evidence type="ECO:0000259" key="8">
    <source>
        <dbReference type="PROSITE" id="PS51371"/>
    </source>
</evidence>
<dbReference type="SUPFAM" id="SSF53697">
    <property type="entry name" value="SIS domain"/>
    <property type="match status" value="1"/>
</dbReference>
<dbReference type="PANTHER" id="PTHR42745">
    <property type="match status" value="1"/>
</dbReference>
<dbReference type="GO" id="GO:0019146">
    <property type="term" value="F:arabinose-5-phosphate isomerase activity"/>
    <property type="evidence" value="ECO:0007669"/>
    <property type="project" value="UniProtKB-EC"/>
</dbReference>
<dbReference type="CDD" id="cd05014">
    <property type="entry name" value="SIS_Kpsf"/>
    <property type="match status" value="1"/>
</dbReference>
<feature type="site" description="Catalytically relevant" evidence="6">
    <location>
        <position position="143"/>
    </location>
</feature>
<keyword evidence="10" id="KW-0413">Isomerase</keyword>
<dbReference type="GO" id="GO:0097367">
    <property type="term" value="F:carbohydrate derivative binding"/>
    <property type="evidence" value="ECO:0007669"/>
    <property type="project" value="InterPro"/>
</dbReference>
<evidence type="ECO:0000256" key="7">
    <source>
        <dbReference type="PROSITE-ProRule" id="PRU00703"/>
    </source>
</evidence>
<evidence type="ECO:0000256" key="1">
    <source>
        <dbReference type="ARBA" id="ARBA00008165"/>
    </source>
</evidence>